<comment type="function">
    <text evidence="11 13">Catalyzes the reduction of ribonucleotides to deoxyribonucleotides. May function to provide a pool of deoxyribonucleotide precursors for DNA repair during oxygen limitation and/or for immediate growth after restoration of oxygen.</text>
</comment>
<reference evidence="19 20" key="1">
    <citation type="submission" date="2019-08" db="EMBL/GenBank/DDBJ databases">
        <title>Prosopis cineraria nodule microbiome.</title>
        <authorList>
            <person name="Ali R."/>
            <person name="Chaluvadi S.R."/>
            <person name="Wang X."/>
        </authorList>
    </citation>
    <scope>NUCLEOTIDE SEQUENCE [LARGE SCALE GENOMIC DNA]</scope>
    <source>
        <strain evidence="19 20">BG7</strain>
    </source>
</reference>
<keyword evidence="9" id="KW-1015">Disulfide bond</keyword>
<dbReference type="SUPFAM" id="SSF75625">
    <property type="entry name" value="YebC-like"/>
    <property type="match status" value="1"/>
</dbReference>
<name>A0A5Q0C8C3_9HYPH</name>
<dbReference type="KEGG" id="rgr:FZ934_05295"/>
<dbReference type="FunFam" id="3.20.70.20:FF:000017">
    <property type="entry name" value="Vitamin B12-dependent ribonucleotide reductase"/>
    <property type="match status" value="1"/>
</dbReference>
<accession>A0A5Q0C8C3</accession>
<evidence type="ECO:0000313" key="19">
    <source>
        <dbReference type="EMBL" id="QFY59899.1"/>
    </source>
</evidence>
<comment type="similarity">
    <text evidence="2 13">Belongs to the ribonucleoside diphosphate reductase class-2 family.</text>
</comment>
<dbReference type="SUPFAM" id="SSF51998">
    <property type="entry name" value="PFL-like glycyl radical enzymes"/>
    <property type="match status" value="1"/>
</dbReference>
<keyword evidence="7 13" id="KW-0547">Nucleotide-binding</keyword>
<feature type="coiled-coil region" evidence="14">
    <location>
        <begin position="1176"/>
        <end position="1231"/>
    </location>
</feature>
<proteinExistence type="inferred from homology"/>
<feature type="domain" description="Ribonucleotide reductase large subunit C-terminal" evidence="16">
    <location>
        <begin position="811"/>
        <end position="913"/>
    </location>
</feature>
<evidence type="ECO:0000256" key="2">
    <source>
        <dbReference type="ARBA" id="ARBA00007405"/>
    </source>
</evidence>
<evidence type="ECO:0000256" key="14">
    <source>
        <dbReference type="SAM" id="Coils"/>
    </source>
</evidence>
<dbReference type="InterPro" id="IPR000788">
    <property type="entry name" value="RNR_lg_C"/>
</dbReference>
<dbReference type="OrthoDB" id="9762933at2"/>
<evidence type="ECO:0000256" key="10">
    <source>
        <dbReference type="ARBA" id="ARBA00023285"/>
    </source>
</evidence>
<evidence type="ECO:0000256" key="8">
    <source>
        <dbReference type="ARBA" id="ARBA00023002"/>
    </source>
</evidence>
<evidence type="ECO:0000259" key="16">
    <source>
        <dbReference type="Pfam" id="PF02867"/>
    </source>
</evidence>
<dbReference type="GO" id="GO:0031419">
    <property type="term" value="F:cobalamin binding"/>
    <property type="evidence" value="ECO:0007669"/>
    <property type="project" value="UniProtKB-KW"/>
</dbReference>
<dbReference type="GO" id="GO:0004748">
    <property type="term" value="F:ribonucleoside-diphosphate reductase activity, thioredoxin disulfide as acceptor"/>
    <property type="evidence" value="ECO:0007669"/>
    <property type="project" value="UniProtKB-EC"/>
</dbReference>
<comment type="catalytic activity">
    <reaction evidence="12 13">
        <text>a 2'-deoxyribonucleoside 5'-diphosphate + [thioredoxin]-disulfide + H2O = a ribonucleoside 5'-diphosphate + [thioredoxin]-dithiol</text>
        <dbReference type="Rhea" id="RHEA:23252"/>
        <dbReference type="Rhea" id="RHEA-COMP:10698"/>
        <dbReference type="Rhea" id="RHEA-COMP:10700"/>
        <dbReference type="ChEBI" id="CHEBI:15377"/>
        <dbReference type="ChEBI" id="CHEBI:29950"/>
        <dbReference type="ChEBI" id="CHEBI:50058"/>
        <dbReference type="ChEBI" id="CHEBI:57930"/>
        <dbReference type="ChEBI" id="CHEBI:73316"/>
        <dbReference type="EC" id="1.17.4.1"/>
    </reaction>
</comment>
<evidence type="ECO:0000256" key="6">
    <source>
        <dbReference type="ARBA" id="ARBA00022634"/>
    </source>
</evidence>
<dbReference type="PRINTS" id="PR01183">
    <property type="entry name" value="RIBORDTASEM1"/>
</dbReference>
<feature type="domain" description="Ribonucleotide reductase large subunit C-terminal" evidence="16">
    <location>
        <begin position="198"/>
        <end position="747"/>
    </location>
</feature>
<keyword evidence="8 13" id="KW-0560">Oxidoreductase</keyword>
<dbReference type="NCBIfam" id="TIGR02504">
    <property type="entry name" value="NrdJ_Z"/>
    <property type="match status" value="1"/>
</dbReference>
<dbReference type="Gene3D" id="3.20.70.20">
    <property type="match status" value="3"/>
</dbReference>
<dbReference type="PANTHER" id="PTHR43371:SF1">
    <property type="entry name" value="RIBONUCLEOSIDE-DIPHOSPHATE REDUCTASE"/>
    <property type="match status" value="1"/>
</dbReference>
<evidence type="ECO:0000256" key="5">
    <source>
        <dbReference type="ARBA" id="ARBA00022628"/>
    </source>
</evidence>
<dbReference type="Pfam" id="PF02867">
    <property type="entry name" value="Ribonuc_red_lgC"/>
    <property type="match status" value="2"/>
</dbReference>
<dbReference type="PANTHER" id="PTHR43371">
    <property type="entry name" value="VITAMIN B12-DEPENDENT RIBONUCLEOTIDE REDUCTASE"/>
    <property type="match status" value="1"/>
</dbReference>
<dbReference type="InterPro" id="IPR050862">
    <property type="entry name" value="RdRp_reductase_class-2"/>
</dbReference>
<evidence type="ECO:0000256" key="1">
    <source>
        <dbReference type="ARBA" id="ARBA00001922"/>
    </source>
</evidence>
<keyword evidence="5 13" id="KW-0846">Cobalamin</keyword>
<keyword evidence="20" id="KW-1185">Reference proteome</keyword>
<evidence type="ECO:0000256" key="11">
    <source>
        <dbReference type="ARBA" id="ARBA00025437"/>
    </source>
</evidence>
<feature type="domain" description="TSCPD" evidence="18">
    <location>
        <begin position="971"/>
        <end position="1075"/>
    </location>
</feature>
<dbReference type="EMBL" id="CP043498">
    <property type="protein sequence ID" value="QFY59899.1"/>
    <property type="molecule type" value="Genomic_DNA"/>
</dbReference>
<dbReference type="Pfam" id="PF08471">
    <property type="entry name" value="Ribonuc_red_2_N"/>
    <property type="match status" value="1"/>
</dbReference>
<dbReference type="CDD" id="cd02888">
    <property type="entry name" value="RNR_II_dimer"/>
    <property type="match status" value="1"/>
</dbReference>
<keyword evidence="6 13" id="KW-0237">DNA synthesis</keyword>
<evidence type="ECO:0000256" key="4">
    <source>
        <dbReference type="ARBA" id="ARBA00014409"/>
    </source>
</evidence>
<gene>
    <name evidence="19" type="ORF">FZ934_05295</name>
</gene>
<evidence type="ECO:0000313" key="20">
    <source>
        <dbReference type="Proteomes" id="UP000326881"/>
    </source>
</evidence>
<dbReference type="InterPro" id="IPR013678">
    <property type="entry name" value="RNR_2_N"/>
</dbReference>
<dbReference type="GO" id="GO:0071897">
    <property type="term" value="P:DNA biosynthetic process"/>
    <property type="evidence" value="ECO:0007669"/>
    <property type="project" value="UniProtKB-KW"/>
</dbReference>
<evidence type="ECO:0000256" key="12">
    <source>
        <dbReference type="ARBA" id="ARBA00047754"/>
    </source>
</evidence>
<protein>
    <recommendedName>
        <fullName evidence="4 13">Vitamin B12-dependent ribonucleotide reductase</fullName>
        <ecNumber evidence="3 13">1.17.4.1</ecNumber>
    </recommendedName>
</protein>
<dbReference type="FunFam" id="3.20.70.20:FF:000016">
    <property type="entry name" value="Vitamin B12-dependent ribonucleotide reductase"/>
    <property type="match status" value="1"/>
</dbReference>
<dbReference type="GO" id="GO:0050897">
    <property type="term" value="F:cobalt ion binding"/>
    <property type="evidence" value="ECO:0007669"/>
    <property type="project" value="InterPro"/>
</dbReference>
<dbReference type="Pfam" id="PF12637">
    <property type="entry name" value="TSCPD"/>
    <property type="match status" value="1"/>
</dbReference>
<keyword evidence="14" id="KW-0175">Coiled coil</keyword>
<dbReference type="GO" id="GO:0000166">
    <property type="term" value="F:nucleotide binding"/>
    <property type="evidence" value="ECO:0007669"/>
    <property type="project" value="UniProtKB-KW"/>
</dbReference>
<feature type="domain" description="Ribonucleotide reductase class II vitamin B12-dependent N-terminal" evidence="17">
    <location>
        <begin position="22"/>
        <end position="147"/>
    </location>
</feature>
<evidence type="ECO:0000259" key="18">
    <source>
        <dbReference type="Pfam" id="PF12637"/>
    </source>
</evidence>
<dbReference type="NCBIfam" id="NF005736">
    <property type="entry name" value="PRK07562.1"/>
    <property type="match status" value="1"/>
</dbReference>
<evidence type="ECO:0000256" key="15">
    <source>
        <dbReference type="SAM" id="MobiDB-lite"/>
    </source>
</evidence>
<dbReference type="InterPro" id="IPR013344">
    <property type="entry name" value="RNR_NrdJ/NrdZ"/>
</dbReference>
<dbReference type="InterPro" id="IPR024434">
    <property type="entry name" value="TSCPD_dom"/>
</dbReference>
<dbReference type="Proteomes" id="UP000326881">
    <property type="component" value="Chromosome"/>
</dbReference>
<evidence type="ECO:0000259" key="17">
    <source>
        <dbReference type="Pfam" id="PF08471"/>
    </source>
</evidence>
<dbReference type="EC" id="1.17.4.1" evidence="3 13"/>
<organism evidence="19 20">
    <name type="scientific">Rhizobium grahamii</name>
    <dbReference type="NCBI Taxonomy" id="1120045"/>
    <lineage>
        <taxon>Bacteria</taxon>
        <taxon>Pseudomonadati</taxon>
        <taxon>Pseudomonadota</taxon>
        <taxon>Alphaproteobacteria</taxon>
        <taxon>Hyphomicrobiales</taxon>
        <taxon>Rhizobiaceae</taxon>
        <taxon>Rhizobium/Agrobacterium group</taxon>
        <taxon>Rhizobium</taxon>
    </lineage>
</organism>
<dbReference type="RefSeq" id="WP_153270202.1">
    <property type="nucleotide sequence ID" value="NZ_CP043498.1"/>
</dbReference>
<evidence type="ECO:0000256" key="3">
    <source>
        <dbReference type="ARBA" id="ARBA00012274"/>
    </source>
</evidence>
<keyword evidence="10 13" id="KW-0170">Cobalt</keyword>
<dbReference type="AlphaFoldDB" id="A0A5Q0C8C3"/>
<evidence type="ECO:0000256" key="7">
    <source>
        <dbReference type="ARBA" id="ARBA00022741"/>
    </source>
</evidence>
<feature type="region of interest" description="Disordered" evidence="15">
    <location>
        <begin position="1122"/>
        <end position="1146"/>
    </location>
</feature>
<evidence type="ECO:0000256" key="13">
    <source>
        <dbReference type="RuleBase" id="RU364064"/>
    </source>
</evidence>
<comment type="cofactor">
    <cofactor evidence="1 13">
        <name>adenosylcob(III)alamin</name>
        <dbReference type="ChEBI" id="CHEBI:18408"/>
    </cofactor>
</comment>
<evidence type="ECO:0000256" key="9">
    <source>
        <dbReference type="ARBA" id="ARBA00023157"/>
    </source>
</evidence>
<dbReference type="InterPro" id="IPR029072">
    <property type="entry name" value="YebC-like"/>
</dbReference>
<sequence length="1273" mass="139509">MRIERRFTKADQGAYAAIEFRKATSEIKNPDGSIVFRLENIDVPAQFSQVAADILAQKYFRKAGVPARLKKVEENDVPSFLWRSVADEAALKELPKDQQYGSETDARQVFDRLAGTWTYWGWKGGYFSSEEDASAFRDELAYMLATQRVAPNSPQWFNTGMHWAYGIDGPGQGHFYVDPFTGKLVKSKSAYEHPQPHACFIQSVEDDLVNEGGIMDLWVREARLFKYGSGTGSNFSYLRGEGEKLSGGGRSSGLMSFLKIGDRAAGAIKSGGTTRRAAKMVVVDIDHPDIEEYINWKVKEEQKVAALVTGSKVVAKHLKAIMKACVNCEADNGDCFDANKNPALKREIRAAKKDQVPENYIGRVIQFAKQGYKDLEFKTYDTDWDSEAYLTVSGQNSNNSVSIKDDFLRAVENDGDWNLTARKDGKVMKTLKARDLWESISYAAWASADPGLHFNTTMNDWHTSPAAGSIRASNPCSEYMFLDDTACNLASLNLIQFKDAATKRIDIADYEHAVRLWTVVLEISVMMAQFPSKQIAERSYEYRTIGLGYANIGGLLMSSGIPYDSDEARAIAGSLTAIMTGISYATSAEISSELGPFPMFKPNREAMLRVIRNHRRAAYGETTGYEGLSINPVALIHSENPDQDLAAHAKSAWDKALELGEKHGYRNAQATVIAPTGTIGLVMDCDTTGIEPDFALVKFKKLAGGGYFKIINRAVPEALRTLGYSESQIAEIEAYAVGHGNLNQAPAINPGSLKAKGFTDEKIEALNGALKQAFDVKFVFNQWTLGADFLKGTLKVTDEQLGDMGFNLLEHIGFSKKDIEAANVHVCGAMTLEGAPFLKNEHLAVFDCANPCGKIGKRYLSVDSHIRMMAAAQPFISGAISKTINMPNDATVDDCKSAYMLSWKLGLKANALYRDGSKLSQPLNASLIEDESDEDALEDLLQQPVAAQAVTITEKIIERVVERVTREREKLPNRRQGYTQKAAVGGHKVYLRTGEFGDGRLGEIFIDMHKEGAAFRAMMNNFAIAISLGLQYGVPLEEYVEAFTFTKFEPAGMVIGNDAIKNATSILDYVFRELAVSYLGRHDLAHVDTSDFSNTALGKGIQEGKTNLLSTGWTRGYKPTLVSGNERQASGEPKGSATAAPARGSTGATVTSFAGAAARKIEPTTAISTSEIVAFKRDYEERAKELAEEIAEEVIEEVTTEVQQQATALFSDKAAADAASAKTEAKKIESERRARSIMQGYTGNICSECQNFTMVRNGTCEKCDTCGATSGCS</sequence>